<reference evidence="1" key="1">
    <citation type="submission" date="2016-10" db="EMBL/GenBank/DDBJ databases">
        <authorList>
            <person name="de Groot N.N."/>
        </authorList>
    </citation>
    <scope>NUCLEOTIDE SEQUENCE</scope>
</reference>
<evidence type="ECO:0000313" key="2">
    <source>
        <dbReference type="EMBL" id="SFV88586.1"/>
    </source>
</evidence>
<evidence type="ECO:0000313" key="1">
    <source>
        <dbReference type="EMBL" id="SFV86167.1"/>
    </source>
</evidence>
<accession>A0A1W1DX29</accession>
<dbReference type="EMBL" id="FPHZ01000163">
    <property type="protein sequence ID" value="SFV88586.1"/>
    <property type="molecule type" value="Genomic_DNA"/>
</dbReference>
<proteinExistence type="predicted"/>
<sequence>MKIAFLRGEALFCERFFKTLEQKNITDSLSQYNNYQALVDDKKFFQKLAEDVKLLDFFNISGNNPNHNTKLGYQLYCVILFDAKNRNDTNLIDAMTTGFVNHFLPTLYPQKPKNSDVAFLKKELTLALRRKWHLKISIKESFTTEKQAKFSLFLHIQGYQPTLLISRTGARLKPTRINTYQEIIALLKNPNFEIDLPKKSLAKA</sequence>
<gene>
    <name evidence="1" type="ORF">MNB_SUP05-SYMBIONT-4-1185</name>
    <name evidence="2" type="ORF">MNB_SUP05-SYMBIONT-5-676</name>
</gene>
<name>A0A1W1DX29_9ZZZZ</name>
<dbReference type="AlphaFoldDB" id="A0A1W1DX29"/>
<dbReference type="EMBL" id="FPHY01000061">
    <property type="protein sequence ID" value="SFV86167.1"/>
    <property type="molecule type" value="Genomic_DNA"/>
</dbReference>
<organism evidence="1">
    <name type="scientific">hydrothermal vent metagenome</name>
    <dbReference type="NCBI Taxonomy" id="652676"/>
    <lineage>
        <taxon>unclassified sequences</taxon>
        <taxon>metagenomes</taxon>
        <taxon>ecological metagenomes</taxon>
    </lineage>
</organism>
<protein>
    <submittedName>
        <fullName evidence="1">Uncharacterized protein</fullName>
    </submittedName>
</protein>